<dbReference type="PIRSF" id="PIRSF006483">
    <property type="entry name" value="Membrane_protein_YitT"/>
    <property type="match status" value="1"/>
</dbReference>
<evidence type="ECO:0000256" key="1">
    <source>
        <dbReference type="ARBA" id="ARBA00004651"/>
    </source>
</evidence>
<gene>
    <name evidence="8" type="ORF">H8706_05140</name>
</gene>
<organism evidence="8 9">
    <name type="scientific">Qingrenia yutianensis</name>
    <dbReference type="NCBI Taxonomy" id="2763676"/>
    <lineage>
        <taxon>Bacteria</taxon>
        <taxon>Bacillati</taxon>
        <taxon>Bacillota</taxon>
        <taxon>Clostridia</taxon>
        <taxon>Eubacteriales</taxon>
        <taxon>Oscillospiraceae</taxon>
        <taxon>Qingrenia</taxon>
    </lineage>
</organism>
<dbReference type="AlphaFoldDB" id="A0A926FBI8"/>
<sequence length="278" mass="29926">MKKTIKYFMLVLGSAITALGLDVFLIPFKMSVGGVSGLGTLFYFMLNIPVSVTVLILNAVMFVFAFKNLEKGDLLNSMLSAFLLSVFLQVFENVWNIGNDRVINALFGGALMGAGIGIVAANGAATGGTDLLALMINKKFPHISVGNAILFADLAVIFASAVVFADFSLVLYCVLALFVSVKVTDYIVDGMDYSKSVFIISDKHSKISKNILNFMHRGVTGIPSTGMYSGRGGVMLMCVVKPREVAKLKNIVKSADKNAFIIISDVAQTLGEGFREKF</sequence>
<dbReference type="PANTHER" id="PTHR33545:SF5">
    <property type="entry name" value="UPF0750 MEMBRANE PROTEIN YITT"/>
    <property type="match status" value="1"/>
</dbReference>
<dbReference type="RefSeq" id="WP_262431758.1">
    <property type="nucleotide sequence ID" value="NZ_JACRTE010000004.1"/>
</dbReference>
<keyword evidence="3 6" id="KW-0812">Transmembrane</keyword>
<accession>A0A926FBI8</accession>
<name>A0A926FBI8_9FIRM</name>
<dbReference type="Proteomes" id="UP000647416">
    <property type="component" value="Unassembled WGS sequence"/>
</dbReference>
<evidence type="ECO:0000259" key="7">
    <source>
        <dbReference type="Pfam" id="PF10035"/>
    </source>
</evidence>
<comment type="caution">
    <text evidence="8">The sequence shown here is derived from an EMBL/GenBank/DDBJ whole genome shotgun (WGS) entry which is preliminary data.</text>
</comment>
<evidence type="ECO:0000256" key="6">
    <source>
        <dbReference type="SAM" id="Phobius"/>
    </source>
</evidence>
<dbReference type="Pfam" id="PF02588">
    <property type="entry name" value="YitT_membrane"/>
    <property type="match status" value="1"/>
</dbReference>
<dbReference type="CDD" id="cd16380">
    <property type="entry name" value="YitT_C"/>
    <property type="match status" value="1"/>
</dbReference>
<dbReference type="PANTHER" id="PTHR33545">
    <property type="entry name" value="UPF0750 MEMBRANE PROTEIN YITT-RELATED"/>
    <property type="match status" value="1"/>
</dbReference>
<feature type="transmembrane region" description="Helical" evidence="6">
    <location>
        <begin position="40"/>
        <end position="66"/>
    </location>
</feature>
<keyword evidence="4 6" id="KW-1133">Transmembrane helix</keyword>
<dbReference type="InterPro" id="IPR019264">
    <property type="entry name" value="DUF2179"/>
</dbReference>
<dbReference type="EMBL" id="JACRTE010000004">
    <property type="protein sequence ID" value="MBC8596252.1"/>
    <property type="molecule type" value="Genomic_DNA"/>
</dbReference>
<feature type="domain" description="DUF2179" evidence="7">
    <location>
        <begin position="217"/>
        <end position="271"/>
    </location>
</feature>
<dbReference type="InterPro" id="IPR003740">
    <property type="entry name" value="YitT"/>
</dbReference>
<dbReference type="GO" id="GO:0005886">
    <property type="term" value="C:plasma membrane"/>
    <property type="evidence" value="ECO:0007669"/>
    <property type="project" value="UniProtKB-SubCell"/>
</dbReference>
<evidence type="ECO:0000313" key="8">
    <source>
        <dbReference type="EMBL" id="MBC8596252.1"/>
    </source>
</evidence>
<protein>
    <submittedName>
        <fullName evidence="8">YitT family protein</fullName>
    </submittedName>
</protein>
<keyword evidence="5 6" id="KW-0472">Membrane</keyword>
<evidence type="ECO:0000256" key="4">
    <source>
        <dbReference type="ARBA" id="ARBA00022989"/>
    </source>
</evidence>
<evidence type="ECO:0000313" key="9">
    <source>
        <dbReference type="Proteomes" id="UP000647416"/>
    </source>
</evidence>
<dbReference type="Gene3D" id="3.30.70.120">
    <property type="match status" value="1"/>
</dbReference>
<proteinExistence type="predicted"/>
<feature type="transmembrane region" description="Helical" evidence="6">
    <location>
        <begin position="103"/>
        <end position="124"/>
    </location>
</feature>
<evidence type="ECO:0000256" key="5">
    <source>
        <dbReference type="ARBA" id="ARBA00023136"/>
    </source>
</evidence>
<evidence type="ECO:0000256" key="3">
    <source>
        <dbReference type="ARBA" id="ARBA00022692"/>
    </source>
</evidence>
<keyword evidence="9" id="KW-1185">Reference proteome</keyword>
<keyword evidence="2" id="KW-1003">Cell membrane</keyword>
<dbReference type="InterPro" id="IPR015867">
    <property type="entry name" value="N-reg_PII/ATP_PRibTrfase_C"/>
</dbReference>
<feature type="transmembrane region" description="Helical" evidence="6">
    <location>
        <begin position="7"/>
        <end position="28"/>
    </location>
</feature>
<dbReference type="Pfam" id="PF10035">
    <property type="entry name" value="DUF2179"/>
    <property type="match status" value="1"/>
</dbReference>
<dbReference type="InterPro" id="IPR051461">
    <property type="entry name" value="UPF0750_membrane"/>
</dbReference>
<evidence type="ECO:0000256" key="2">
    <source>
        <dbReference type="ARBA" id="ARBA00022475"/>
    </source>
</evidence>
<comment type="subcellular location">
    <subcellularLocation>
        <location evidence="1">Cell membrane</location>
        <topology evidence="1">Multi-pass membrane protein</topology>
    </subcellularLocation>
</comment>
<reference evidence="8" key="1">
    <citation type="submission" date="2020-08" db="EMBL/GenBank/DDBJ databases">
        <title>Genome public.</title>
        <authorList>
            <person name="Liu C."/>
            <person name="Sun Q."/>
        </authorList>
    </citation>
    <scope>NUCLEOTIDE SEQUENCE</scope>
    <source>
        <strain evidence="8">NSJ-50</strain>
    </source>
</reference>